<evidence type="ECO:0000256" key="3">
    <source>
        <dbReference type="ARBA" id="ARBA00022448"/>
    </source>
</evidence>
<dbReference type="GO" id="GO:0005524">
    <property type="term" value="F:ATP binding"/>
    <property type="evidence" value="ECO:0007669"/>
    <property type="project" value="UniProtKB-KW"/>
</dbReference>
<dbReference type="RefSeq" id="WP_172586973.1">
    <property type="nucleotide sequence ID" value="NZ_AOJP01000002.1"/>
</dbReference>
<dbReference type="InterPro" id="IPR003439">
    <property type="entry name" value="ABC_transporter-like_ATP-bd"/>
</dbReference>
<dbReference type="SMART" id="SM00382">
    <property type="entry name" value="AAA"/>
    <property type="match status" value="1"/>
</dbReference>
<dbReference type="PATRIC" id="fig|1226633.4.peg.1966"/>
<evidence type="ECO:0000256" key="5">
    <source>
        <dbReference type="ARBA" id="ARBA00022741"/>
    </source>
</evidence>
<dbReference type="InterPro" id="IPR050388">
    <property type="entry name" value="ABC_Ni/Peptide_Import"/>
</dbReference>
<keyword evidence="4" id="KW-1003">Cell membrane</keyword>
<dbReference type="GO" id="GO:0005886">
    <property type="term" value="C:plasma membrane"/>
    <property type="evidence" value="ECO:0007669"/>
    <property type="project" value="UniProtKB-SubCell"/>
</dbReference>
<evidence type="ECO:0000256" key="1">
    <source>
        <dbReference type="ARBA" id="ARBA00004202"/>
    </source>
</evidence>
<dbReference type="Gene3D" id="3.40.50.300">
    <property type="entry name" value="P-loop containing nucleotide triphosphate hydrolases"/>
    <property type="match status" value="1"/>
</dbReference>
<dbReference type="CDD" id="cd03257">
    <property type="entry name" value="ABC_NikE_OppD_transporters"/>
    <property type="match status" value="1"/>
</dbReference>
<keyword evidence="6 8" id="KW-0067">ATP-binding</keyword>
<name>A0A017H725_9FUSO</name>
<protein>
    <submittedName>
        <fullName evidence="8">Peptide ABC transporter ATP-binding protein</fullName>
    </submittedName>
</protein>
<sequence length="245" mass="28123">MEVLMKIKNISVSVGKKKILKKLFFEIYQGESLGIIGESASGKTTLLHVLGEFLSANSFQVKGEIEYPKKKKPRSYMILQDAIHSLNPYEKIGKQLRETYSFHHKEEKKEKQSLEIHKILLSLGFENIETVLSSYPSALSGGMRQRIAIALILCCEVELLLADEPTTALDAVNQFRFVQLLQNICRERKITLVYVSHDIRILMQLCQRILVIKEGKIIEDSGREAIWEEPKHEYTKKLIYSVKSL</sequence>
<organism evidence="8 9">
    <name type="scientific">Fusobacterium necrophorum subsp. funduliforme B35</name>
    <dbReference type="NCBI Taxonomy" id="1226633"/>
    <lineage>
        <taxon>Bacteria</taxon>
        <taxon>Fusobacteriati</taxon>
        <taxon>Fusobacteriota</taxon>
        <taxon>Fusobacteriia</taxon>
        <taxon>Fusobacteriales</taxon>
        <taxon>Fusobacteriaceae</taxon>
        <taxon>Fusobacterium</taxon>
    </lineage>
</organism>
<dbReference type="AlphaFoldDB" id="A0A017H725"/>
<dbReference type="EMBL" id="AUZI01000023">
    <property type="protein sequence ID" value="KID48540.1"/>
    <property type="molecule type" value="Genomic_DNA"/>
</dbReference>
<dbReference type="InterPro" id="IPR003593">
    <property type="entry name" value="AAA+_ATPase"/>
</dbReference>
<dbReference type="PANTHER" id="PTHR43297">
    <property type="entry name" value="OLIGOPEPTIDE TRANSPORT ATP-BINDING PROTEIN APPD"/>
    <property type="match status" value="1"/>
</dbReference>
<dbReference type="Proteomes" id="UP000031184">
    <property type="component" value="Unassembled WGS sequence"/>
</dbReference>
<evidence type="ECO:0000256" key="4">
    <source>
        <dbReference type="ARBA" id="ARBA00022475"/>
    </source>
</evidence>
<dbReference type="SUPFAM" id="SSF52540">
    <property type="entry name" value="P-loop containing nucleoside triphosphate hydrolases"/>
    <property type="match status" value="1"/>
</dbReference>
<dbReference type="PROSITE" id="PS00211">
    <property type="entry name" value="ABC_TRANSPORTER_1"/>
    <property type="match status" value="1"/>
</dbReference>
<dbReference type="PANTHER" id="PTHR43297:SF2">
    <property type="entry name" value="DIPEPTIDE TRANSPORT ATP-BINDING PROTEIN DPPD"/>
    <property type="match status" value="1"/>
</dbReference>
<dbReference type="GO" id="GO:0016887">
    <property type="term" value="F:ATP hydrolysis activity"/>
    <property type="evidence" value="ECO:0007669"/>
    <property type="project" value="InterPro"/>
</dbReference>
<gene>
    <name evidence="8" type="ORF">C095_09705</name>
</gene>
<reference evidence="8 9" key="1">
    <citation type="submission" date="2013-08" db="EMBL/GenBank/DDBJ databases">
        <title>An opportunistic ruminal bacterium that causes liver abscesses in cattle.</title>
        <authorList>
            <person name="Benahmed F.H."/>
            <person name="Rasmussen M."/>
            <person name="Harbottle H."/>
            <person name="Soppet D."/>
            <person name="Nagaraja T.G."/>
            <person name="Davidson M."/>
        </authorList>
    </citation>
    <scope>NUCLEOTIDE SEQUENCE [LARGE SCALE GENOMIC DNA]</scope>
    <source>
        <strain evidence="8 9">B35</strain>
    </source>
</reference>
<dbReference type="InterPro" id="IPR027417">
    <property type="entry name" value="P-loop_NTPase"/>
</dbReference>
<comment type="similarity">
    <text evidence="2">Belongs to the ABC transporter superfamily.</text>
</comment>
<accession>A0A017H725</accession>
<dbReference type="PROSITE" id="PS50893">
    <property type="entry name" value="ABC_TRANSPORTER_2"/>
    <property type="match status" value="1"/>
</dbReference>
<keyword evidence="3" id="KW-0813">Transport</keyword>
<keyword evidence="7" id="KW-0472">Membrane</keyword>
<evidence type="ECO:0000256" key="6">
    <source>
        <dbReference type="ARBA" id="ARBA00022840"/>
    </source>
</evidence>
<evidence type="ECO:0000256" key="2">
    <source>
        <dbReference type="ARBA" id="ARBA00005417"/>
    </source>
</evidence>
<dbReference type="Pfam" id="PF00005">
    <property type="entry name" value="ABC_tran"/>
    <property type="match status" value="1"/>
</dbReference>
<evidence type="ECO:0000313" key="9">
    <source>
        <dbReference type="Proteomes" id="UP000031184"/>
    </source>
</evidence>
<comment type="subcellular location">
    <subcellularLocation>
        <location evidence="1">Cell membrane</location>
        <topology evidence="1">Peripheral membrane protein</topology>
    </subcellularLocation>
</comment>
<dbReference type="InterPro" id="IPR017871">
    <property type="entry name" value="ABC_transporter-like_CS"/>
</dbReference>
<evidence type="ECO:0000256" key="7">
    <source>
        <dbReference type="ARBA" id="ARBA00023136"/>
    </source>
</evidence>
<keyword evidence="5" id="KW-0547">Nucleotide-binding</keyword>
<comment type="caution">
    <text evidence="8">The sequence shown here is derived from an EMBL/GenBank/DDBJ whole genome shotgun (WGS) entry which is preliminary data.</text>
</comment>
<evidence type="ECO:0000313" key="8">
    <source>
        <dbReference type="EMBL" id="KID48540.1"/>
    </source>
</evidence>
<proteinExistence type="inferred from homology"/>